<evidence type="ECO:0000256" key="4">
    <source>
        <dbReference type="ARBA" id="ARBA00021735"/>
    </source>
</evidence>
<dbReference type="Proteomes" id="UP000424462">
    <property type="component" value="Chromosome"/>
</dbReference>
<evidence type="ECO:0000256" key="3">
    <source>
        <dbReference type="ARBA" id="ARBA00013252"/>
    </source>
</evidence>
<accession>A0A6B8VYH4</accession>
<comment type="similarity">
    <text evidence="2">Belongs to the pterin-4-alpha-carbinolamine dehydratase family.</text>
</comment>
<keyword evidence="5 6" id="KW-0456">Lyase</keyword>
<dbReference type="Pfam" id="PF01329">
    <property type="entry name" value="Pterin_4a"/>
    <property type="match status" value="1"/>
</dbReference>
<evidence type="ECO:0000313" key="7">
    <source>
        <dbReference type="Proteomes" id="UP000424462"/>
    </source>
</evidence>
<dbReference type="AlphaFoldDB" id="A0A6B8VYH4"/>
<dbReference type="EC" id="4.2.1.96" evidence="3"/>
<dbReference type="Gene3D" id="3.30.1360.20">
    <property type="entry name" value="Transcriptional coactivator/pterin dehydratase"/>
    <property type="match status" value="1"/>
</dbReference>
<comment type="catalytic activity">
    <reaction evidence="1">
        <text>(4aS,6R)-4a-hydroxy-L-erythro-5,6,7,8-tetrahydrobiopterin = (6R)-L-erythro-6,7-dihydrobiopterin + H2O</text>
        <dbReference type="Rhea" id="RHEA:11920"/>
        <dbReference type="ChEBI" id="CHEBI:15377"/>
        <dbReference type="ChEBI" id="CHEBI:15642"/>
        <dbReference type="ChEBI" id="CHEBI:43120"/>
        <dbReference type="EC" id="4.2.1.96"/>
    </reaction>
</comment>
<dbReference type="CDD" id="cd00488">
    <property type="entry name" value="PCD_DCoH"/>
    <property type="match status" value="1"/>
</dbReference>
<dbReference type="GO" id="GO:0008124">
    <property type="term" value="F:4-alpha-hydroxytetrahydrobiopterin dehydratase activity"/>
    <property type="evidence" value="ECO:0007669"/>
    <property type="project" value="UniProtKB-EC"/>
</dbReference>
<name>A0A6B8VYH4_9CORY</name>
<evidence type="ECO:0000313" key="6">
    <source>
        <dbReference type="EMBL" id="QGU06384.1"/>
    </source>
</evidence>
<dbReference type="PANTHER" id="PTHR12599:SF0">
    <property type="entry name" value="PTERIN-4-ALPHA-CARBINOLAMINE DEHYDRATASE"/>
    <property type="match status" value="1"/>
</dbReference>
<dbReference type="SUPFAM" id="SSF55248">
    <property type="entry name" value="PCD-like"/>
    <property type="match status" value="1"/>
</dbReference>
<proteinExistence type="inferred from homology"/>
<gene>
    <name evidence="6" type="ORF">COCCU_02125</name>
</gene>
<protein>
    <recommendedName>
        <fullName evidence="4">Putative pterin-4-alpha-carbinolamine dehydratase</fullName>
        <ecNumber evidence="3">4.2.1.96</ecNumber>
    </recommendedName>
</protein>
<reference evidence="6 7" key="1">
    <citation type="submission" date="2019-11" db="EMBL/GenBank/DDBJ databases">
        <title>Complete genome sequence of Corynebacterium kalinowskii 1959, a novel Corynebacterium species isolated from soil of a small paddock in Vilsendorf, Germany.</title>
        <authorList>
            <person name="Schaffert L."/>
            <person name="Ruwe M."/>
            <person name="Milse J."/>
            <person name="Hanuschka K."/>
            <person name="Ortseifen V."/>
            <person name="Droste J."/>
            <person name="Brandt D."/>
            <person name="Schlueter L."/>
            <person name="Kutter Y."/>
            <person name="Vinke S."/>
            <person name="Viehoefer P."/>
            <person name="Jacob L."/>
            <person name="Luebke N.-C."/>
            <person name="Schulte-Berndt E."/>
            <person name="Hain C."/>
            <person name="Linder M."/>
            <person name="Schmidt P."/>
            <person name="Wollenschlaeger L."/>
            <person name="Luttermann T."/>
            <person name="Thieme E."/>
            <person name="Hassa J."/>
            <person name="Haak M."/>
            <person name="Wittchen M."/>
            <person name="Mentz A."/>
            <person name="Persicke M."/>
            <person name="Busche T."/>
            <person name="Ruckert C."/>
        </authorList>
    </citation>
    <scope>NUCLEOTIDE SEQUENCE [LARGE SCALE GENOMIC DNA]</scope>
    <source>
        <strain evidence="6 7">2039</strain>
    </source>
</reference>
<dbReference type="InterPro" id="IPR036428">
    <property type="entry name" value="PCD_sf"/>
</dbReference>
<evidence type="ECO:0000256" key="5">
    <source>
        <dbReference type="ARBA" id="ARBA00023239"/>
    </source>
</evidence>
<dbReference type="EMBL" id="CP046455">
    <property type="protein sequence ID" value="QGU06384.1"/>
    <property type="molecule type" value="Genomic_DNA"/>
</dbReference>
<dbReference type="KEGG" id="cok:COCCU_02125"/>
<organism evidence="6 7">
    <name type="scientific">Corynebacterium occultum</name>
    <dbReference type="NCBI Taxonomy" id="2675219"/>
    <lineage>
        <taxon>Bacteria</taxon>
        <taxon>Bacillati</taxon>
        <taxon>Actinomycetota</taxon>
        <taxon>Actinomycetes</taxon>
        <taxon>Mycobacteriales</taxon>
        <taxon>Corynebacteriaceae</taxon>
        <taxon>Corynebacterium</taxon>
    </lineage>
</organism>
<evidence type="ECO:0000256" key="2">
    <source>
        <dbReference type="ARBA" id="ARBA00006472"/>
    </source>
</evidence>
<sequence>MNDHKQRLTPDQIAAANLVGWEQVEDTIQAEFDTGDFATGLRLLNLIGESAEAANHHPDLTLTYPSLAVTLSSHDIGGLSSRDVDLARQINEHAASLGVEHA</sequence>
<dbReference type="InterPro" id="IPR001533">
    <property type="entry name" value="Pterin_deHydtase"/>
</dbReference>
<dbReference type="GO" id="GO:0006729">
    <property type="term" value="P:tetrahydrobiopterin biosynthetic process"/>
    <property type="evidence" value="ECO:0007669"/>
    <property type="project" value="InterPro"/>
</dbReference>
<keyword evidence="7" id="KW-1185">Reference proteome</keyword>
<dbReference type="PANTHER" id="PTHR12599">
    <property type="entry name" value="PTERIN-4-ALPHA-CARBINOLAMINE DEHYDRATASE"/>
    <property type="match status" value="1"/>
</dbReference>
<evidence type="ECO:0000256" key="1">
    <source>
        <dbReference type="ARBA" id="ARBA00001554"/>
    </source>
</evidence>
<dbReference type="RefSeq" id="WP_156229945.1">
    <property type="nucleotide sequence ID" value="NZ_CP046455.1"/>
</dbReference>